<dbReference type="PANTHER" id="PTHR10127:SF850">
    <property type="entry name" value="METALLOENDOPEPTIDASE"/>
    <property type="match status" value="1"/>
</dbReference>
<sequence length="380" mass="42836">MSAMRQQRAKLFESILRFLECCLVLSLVSDSIGGCAGIAISVNRVKKATPKVQCPHYRSKLACGCSGFSRPNNDDTFSNGVIQSDMPGHIETDDDGTEYLVIDDMMFPRSPISQSSSQADQVIADPNNPNYKLDLKFWPGGIIFYNIDPAFSLDYSNEILNAMQKIEENVGKNHLEFKRAKTSSGTICRKGYLFVKRASKRQCRAQVGMSVKHTYVWLHPDACPFGTIQHEILHALGRYHEQCRPDRDKYVTLLPQNMAAYECANYYITMDGPDPSLKLTYDSASIMHYGSCHFSCNGAYTMIKKSDGSKIEPNRQSMTKLDVDKMRALYPKEFKVPYSESMCAEDGVVEKRGKKTFGQSCRILIIISICLTWMWSSAFV</sequence>
<accession>A0A267DAY9</accession>
<evidence type="ECO:0000313" key="6">
    <source>
        <dbReference type="EMBL" id="PAA46448.1"/>
    </source>
</evidence>
<organism evidence="6 7">
    <name type="scientific">Macrostomum lignano</name>
    <dbReference type="NCBI Taxonomy" id="282301"/>
    <lineage>
        <taxon>Eukaryota</taxon>
        <taxon>Metazoa</taxon>
        <taxon>Spiralia</taxon>
        <taxon>Lophotrochozoa</taxon>
        <taxon>Platyhelminthes</taxon>
        <taxon>Rhabditophora</taxon>
        <taxon>Macrostomorpha</taxon>
        <taxon>Macrostomida</taxon>
        <taxon>Macrostomidae</taxon>
        <taxon>Macrostomum</taxon>
    </lineage>
</organism>
<dbReference type="GO" id="GO:0006508">
    <property type="term" value="P:proteolysis"/>
    <property type="evidence" value="ECO:0007669"/>
    <property type="project" value="UniProtKB-KW"/>
</dbReference>
<keyword evidence="3" id="KW-0472">Membrane</keyword>
<keyword evidence="4" id="KW-0732">Signal</keyword>
<dbReference type="AlphaFoldDB" id="A0A267DAY9"/>
<evidence type="ECO:0000313" key="7">
    <source>
        <dbReference type="Proteomes" id="UP000215902"/>
    </source>
</evidence>
<dbReference type="InterPro" id="IPR001506">
    <property type="entry name" value="Peptidase_M12A"/>
</dbReference>
<dbReference type="InterPro" id="IPR006026">
    <property type="entry name" value="Peptidase_Metallo"/>
</dbReference>
<dbReference type="Gene3D" id="3.40.390.10">
    <property type="entry name" value="Collagenase (Catalytic Domain)"/>
    <property type="match status" value="1"/>
</dbReference>
<reference evidence="6 7" key="1">
    <citation type="submission" date="2017-06" db="EMBL/GenBank/DDBJ databases">
        <title>A platform for efficient transgenesis in Macrostomum lignano, a flatworm model organism for stem cell research.</title>
        <authorList>
            <person name="Berezikov E."/>
        </authorList>
    </citation>
    <scope>NUCLEOTIDE SEQUENCE [LARGE SCALE GENOMIC DNA]</scope>
    <source>
        <strain evidence="6">DV1</strain>
        <tissue evidence="6">Whole organism</tissue>
    </source>
</reference>
<dbReference type="EC" id="3.4.24.-" evidence="2"/>
<feature type="binding site" evidence="1">
    <location>
        <position position="240"/>
    </location>
    <ligand>
        <name>Zn(2+)</name>
        <dbReference type="ChEBI" id="CHEBI:29105"/>
        <note>catalytic</note>
    </ligand>
</feature>
<comment type="caution">
    <text evidence="1">Lacks conserved residue(s) required for the propagation of feature annotation.</text>
</comment>
<protein>
    <recommendedName>
        <fullName evidence="2">Metalloendopeptidase</fullName>
        <ecNumber evidence="2">3.4.24.-</ecNumber>
    </recommendedName>
</protein>
<keyword evidence="3" id="KW-1133">Transmembrane helix</keyword>
<dbReference type="SUPFAM" id="SSF55486">
    <property type="entry name" value="Metalloproteases ('zincins'), catalytic domain"/>
    <property type="match status" value="1"/>
</dbReference>
<dbReference type="GO" id="GO:0008270">
    <property type="term" value="F:zinc ion binding"/>
    <property type="evidence" value="ECO:0007669"/>
    <property type="project" value="UniProtKB-UniRule"/>
</dbReference>
<feature type="signal peptide" evidence="4">
    <location>
        <begin position="1"/>
        <end position="37"/>
    </location>
</feature>
<keyword evidence="1 2" id="KW-0378">Hydrolase</keyword>
<keyword evidence="1 2" id="KW-0479">Metal-binding</keyword>
<dbReference type="PROSITE" id="PS51864">
    <property type="entry name" value="ASTACIN"/>
    <property type="match status" value="1"/>
</dbReference>
<evidence type="ECO:0000256" key="3">
    <source>
        <dbReference type="SAM" id="Phobius"/>
    </source>
</evidence>
<dbReference type="OrthoDB" id="291007at2759"/>
<feature type="binding site" evidence="1">
    <location>
        <position position="234"/>
    </location>
    <ligand>
        <name>Zn(2+)</name>
        <dbReference type="ChEBI" id="CHEBI:29105"/>
        <note>catalytic</note>
    </ligand>
</feature>
<feature type="active site" evidence="1">
    <location>
        <position position="231"/>
    </location>
</feature>
<feature type="domain" description="Peptidase M12A" evidence="5">
    <location>
        <begin position="121"/>
        <end position="332"/>
    </location>
</feature>
<name>A0A267DAY9_9PLAT</name>
<dbReference type="SMART" id="SM00235">
    <property type="entry name" value="ZnMc"/>
    <property type="match status" value="1"/>
</dbReference>
<feature type="chain" id="PRO_5012424565" description="Metalloendopeptidase" evidence="4">
    <location>
        <begin position="38"/>
        <end position="380"/>
    </location>
</feature>
<keyword evidence="1 2" id="KW-0862">Zinc</keyword>
<dbReference type="EMBL" id="NIVC01004855">
    <property type="protein sequence ID" value="PAA46448.1"/>
    <property type="molecule type" value="Genomic_DNA"/>
</dbReference>
<dbReference type="Proteomes" id="UP000215902">
    <property type="component" value="Unassembled WGS sequence"/>
</dbReference>
<keyword evidence="7" id="KW-1185">Reference proteome</keyword>
<dbReference type="PRINTS" id="PR00480">
    <property type="entry name" value="ASTACIN"/>
</dbReference>
<evidence type="ECO:0000259" key="5">
    <source>
        <dbReference type="PROSITE" id="PS51864"/>
    </source>
</evidence>
<feature type="transmembrane region" description="Helical" evidence="3">
    <location>
        <begin position="361"/>
        <end position="379"/>
    </location>
</feature>
<comment type="cofactor">
    <cofactor evidence="1 2">
        <name>Zn(2+)</name>
        <dbReference type="ChEBI" id="CHEBI:29105"/>
    </cofactor>
    <text evidence="1 2">Binds 1 zinc ion per subunit.</text>
</comment>
<keyword evidence="1 2" id="KW-0645">Protease</keyword>
<proteinExistence type="predicted"/>
<evidence type="ECO:0000256" key="1">
    <source>
        <dbReference type="PROSITE-ProRule" id="PRU01211"/>
    </source>
</evidence>
<dbReference type="PANTHER" id="PTHR10127">
    <property type="entry name" value="DISCOIDIN, CUB, EGF, LAMININ , AND ZINC METALLOPROTEASE DOMAIN CONTAINING"/>
    <property type="match status" value="1"/>
</dbReference>
<dbReference type="STRING" id="282301.A0A267DAY9"/>
<keyword evidence="3" id="KW-0812">Transmembrane</keyword>
<keyword evidence="1 2" id="KW-0482">Metalloprotease</keyword>
<feature type="binding site" evidence="1">
    <location>
        <position position="230"/>
    </location>
    <ligand>
        <name>Zn(2+)</name>
        <dbReference type="ChEBI" id="CHEBI:29105"/>
        <note>catalytic</note>
    </ligand>
</feature>
<dbReference type="InterPro" id="IPR024079">
    <property type="entry name" value="MetalloPept_cat_dom_sf"/>
</dbReference>
<gene>
    <name evidence="6" type="ORF">BOX15_Mlig026304g3</name>
</gene>
<evidence type="ECO:0000256" key="2">
    <source>
        <dbReference type="RuleBase" id="RU361183"/>
    </source>
</evidence>
<dbReference type="Pfam" id="PF01400">
    <property type="entry name" value="Astacin"/>
    <property type="match status" value="1"/>
</dbReference>
<comment type="caution">
    <text evidence="6">The sequence shown here is derived from an EMBL/GenBank/DDBJ whole genome shotgun (WGS) entry which is preliminary data.</text>
</comment>
<dbReference type="GO" id="GO:0004222">
    <property type="term" value="F:metalloendopeptidase activity"/>
    <property type="evidence" value="ECO:0007669"/>
    <property type="project" value="UniProtKB-UniRule"/>
</dbReference>
<evidence type="ECO:0000256" key="4">
    <source>
        <dbReference type="SAM" id="SignalP"/>
    </source>
</evidence>